<proteinExistence type="predicted"/>
<evidence type="ECO:0000313" key="1">
    <source>
        <dbReference type="EMBL" id="SIS21759.1"/>
    </source>
</evidence>
<gene>
    <name evidence="1" type="ORF">SAMN05421752_14012</name>
</gene>
<dbReference type="RefSeq" id="WP_076610999.1">
    <property type="nucleotide sequence ID" value="NZ_FTNR01000040.1"/>
</dbReference>
<dbReference type="Proteomes" id="UP000185936">
    <property type="component" value="Unassembled WGS sequence"/>
</dbReference>
<name>A0A1N7HA54_9EURY</name>
<accession>A0A1N7HA54</accession>
<sequence length="94" mass="10446">MALKPQLQERLSVVRDGDELEVFNWVNVDQPATVRGHNPVVETYDAEIGAGDASFTPDAVTTWVADELRDEFHIDPEDHGIEVVDVESDEVSVL</sequence>
<reference evidence="2" key="1">
    <citation type="submission" date="2017-01" db="EMBL/GenBank/DDBJ databases">
        <authorList>
            <person name="Varghese N."/>
            <person name="Submissions S."/>
        </authorList>
    </citation>
    <scope>NUCLEOTIDE SEQUENCE [LARGE SCALE GENOMIC DNA]</scope>
    <source>
        <strain evidence="2">type strain: HArc-</strain>
    </source>
</reference>
<dbReference type="EMBL" id="FTNR01000040">
    <property type="protein sequence ID" value="SIS21759.1"/>
    <property type="molecule type" value="Genomic_DNA"/>
</dbReference>
<organism evidence="1 2">
    <name type="scientific">Natronorubrum thiooxidans</name>
    <dbReference type="NCBI Taxonomy" id="308853"/>
    <lineage>
        <taxon>Archaea</taxon>
        <taxon>Methanobacteriati</taxon>
        <taxon>Methanobacteriota</taxon>
        <taxon>Stenosarchaea group</taxon>
        <taxon>Halobacteria</taxon>
        <taxon>Halobacteriales</taxon>
        <taxon>Natrialbaceae</taxon>
        <taxon>Natronorubrum</taxon>
    </lineage>
</organism>
<dbReference type="AlphaFoldDB" id="A0A1N7HA54"/>
<evidence type="ECO:0000313" key="2">
    <source>
        <dbReference type="Proteomes" id="UP000185936"/>
    </source>
</evidence>
<dbReference type="OrthoDB" id="196606at2157"/>
<dbReference type="STRING" id="308853.SAMN05421752_14012"/>
<protein>
    <submittedName>
        <fullName evidence="1">Uncharacterized protein</fullName>
    </submittedName>
</protein>
<keyword evidence="2" id="KW-1185">Reference proteome</keyword>